<dbReference type="InterPro" id="IPR025875">
    <property type="entry name" value="Leu-rich_rpt_4"/>
</dbReference>
<keyword evidence="5" id="KW-1185">Reference proteome</keyword>
<dbReference type="InterPro" id="IPR050836">
    <property type="entry name" value="SDS22/Internalin_LRR"/>
</dbReference>
<dbReference type="SUPFAM" id="SSF52058">
    <property type="entry name" value="L domain-like"/>
    <property type="match status" value="1"/>
</dbReference>
<dbReference type="InterPro" id="IPR032675">
    <property type="entry name" value="LRR_dom_sf"/>
</dbReference>
<dbReference type="InterPro" id="IPR001611">
    <property type="entry name" value="Leu-rich_rpt"/>
</dbReference>
<dbReference type="PANTHER" id="PTHR46652">
    <property type="entry name" value="LEUCINE-RICH REPEAT AND IQ DOMAIN-CONTAINING PROTEIN 1-RELATED"/>
    <property type="match status" value="1"/>
</dbReference>
<dbReference type="PROSITE" id="PS51450">
    <property type="entry name" value="LRR"/>
    <property type="match status" value="5"/>
</dbReference>
<dbReference type="AlphaFoldDB" id="A0AA86TJL1"/>
<keyword evidence="2" id="KW-0677">Repeat</keyword>
<dbReference type="Pfam" id="PF12799">
    <property type="entry name" value="LRR_4"/>
    <property type="match status" value="2"/>
</dbReference>
<reference evidence="3" key="1">
    <citation type="submission" date="2023-06" db="EMBL/GenBank/DDBJ databases">
        <authorList>
            <person name="Kurt Z."/>
        </authorList>
    </citation>
    <scope>NUCLEOTIDE SEQUENCE</scope>
</reference>
<dbReference type="Gene3D" id="3.80.10.10">
    <property type="entry name" value="Ribonuclease Inhibitor"/>
    <property type="match status" value="1"/>
</dbReference>
<evidence type="ECO:0000313" key="4">
    <source>
        <dbReference type="EMBL" id="CAL5977680.1"/>
    </source>
</evidence>
<evidence type="ECO:0000256" key="1">
    <source>
        <dbReference type="ARBA" id="ARBA00022614"/>
    </source>
</evidence>
<evidence type="ECO:0000313" key="3">
    <source>
        <dbReference type="EMBL" id="CAI9919211.1"/>
    </source>
</evidence>
<dbReference type="Proteomes" id="UP001642409">
    <property type="component" value="Unassembled WGS sequence"/>
</dbReference>
<evidence type="ECO:0000256" key="2">
    <source>
        <dbReference type="ARBA" id="ARBA00022737"/>
    </source>
</evidence>
<dbReference type="SMART" id="SM00365">
    <property type="entry name" value="LRR_SD22"/>
    <property type="match status" value="5"/>
</dbReference>
<name>A0AA86TJL1_9EUKA</name>
<protein>
    <submittedName>
        <fullName evidence="3">Leucine-rich repeat domain-containing protein</fullName>
    </submittedName>
    <submittedName>
        <fullName evidence="4">Leucine-rich_repeat domain-containing protein</fullName>
    </submittedName>
</protein>
<keyword evidence="1" id="KW-0433">Leucine-rich repeat</keyword>
<sequence>MQLNEYELKLLQQNKNETINNELCIKEDQQIRNLTFIEGIEANKLVLNECFKVQLHNPPRNITSLVLISCNITNISGLKSMIWLKKLVLSKNPISNISAVSELVNLEYLSVNNTELVDIKCIQPLVNLKELEFNSTNVSDISVLEHLTNLDVLDLRHNQISDISSLKYQQRLTYLNLAGNKITDFTPLQRLTSLTELDLSQNTLHSAFILLNLLNLTTLNLGECKLVDVTSLAHLKKIQSLNVEHNHITCIEPLLKLKLEHVDIERNLVRYNVYPFIFMRYINKQNEPTVQQNRMGDHINCIYKVIALRVKILKRRNKMKSKIQKLKQRSSENLNMALERQYCFSQKIVNLVLRIEDDGSYLQ</sequence>
<comment type="caution">
    <text evidence="3">The sequence shown here is derived from an EMBL/GenBank/DDBJ whole genome shotgun (WGS) entry which is preliminary data.</text>
</comment>
<reference evidence="4 5" key="2">
    <citation type="submission" date="2024-07" db="EMBL/GenBank/DDBJ databases">
        <authorList>
            <person name="Akdeniz Z."/>
        </authorList>
    </citation>
    <scope>NUCLEOTIDE SEQUENCE [LARGE SCALE GENOMIC DNA]</scope>
</reference>
<dbReference type="EMBL" id="CATOUU010000171">
    <property type="protein sequence ID" value="CAI9919211.1"/>
    <property type="molecule type" value="Genomic_DNA"/>
</dbReference>
<evidence type="ECO:0000313" key="5">
    <source>
        <dbReference type="Proteomes" id="UP001642409"/>
    </source>
</evidence>
<dbReference type="EMBL" id="CAXDID020000008">
    <property type="protein sequence ID" value="CAL5977680.1"/>
    <property type="molecule type" value="Genomic_DNA"/>
</dbReference>
<organism evidence="3">
    <name type="scientific">Hexamita inflata</name>
    <dbReference type="NCBI Taxonomy" id="28002"/>
    <lineage>
        <taxon>Eukaryota</taxon>
        <taxon>Metamonada</taxon>
        <taxon>Diplomonadida</taxon>
        <taxon>Hexamitidae</taxon>
        <taxon>Hexamitinae</taxon>
        <taxon>Hexamita</taxon>
    </lineage>
</organism>
<accession>A0AA86TJL1</accession>
<dbReference type="PANTHER" id="PTHR46652:SF3">
    <property type="entry name" value="LEUCINE-RICH REPEAT-CONTAINING PROTEIN 9"/>
    <property type="match status" value="1"/>
</dbReference>
<proteinExistence type="predicted"/>
<gene>
    <name evidence="4" type="ORF">HINF_LOCUS4420</name>
    <name evidence="3" type="ORF">HINF_LOCUS6856</name>
</gene>